<evidence type="ECO:0000259" key="1">
    <source>
        <dbReference type="Pfam" id="PF13539"/>
    </source>
</evidence>
<evidence type="ECO:0000313" key="3">
    <source>
        <dbReference type="Proteomes" id="UP000466345"/>
    </source>
</evidence>
<reference evidence="2 3" key="1">
    <citation type="submission" date="2019-10" db="EMBL/GenBank/DDBJ databases">
        <title>Streptomyces smaragdinus sp. nov. and Streptomyces fabii sp. nov., isolated from the gut of fungus growing-termite Macrotermes natalensis.</title>
        <authorList>
            <person name="Schwitalla J."/>
            <person name="Benndorf R."/>
            <person name="Martin K."/>
            <person name="De Beer W."/>
            <person name="Kaster A.-K."/>
            <person name="Vollmers J."/>
            <person name="Poulsen M."/>
            <person name="Beemelmanns C."/>
        </authorList>
    </citation>
    <scope>NUCLEOTIDE SEQUENCE [LARGE SCALE GENOMIC DNA]</scope>
    <source>
        <strain evidence="2 3">RB5</strain>
    </source>
</reference>
<organism evidence="2 3">
    <name type="scientific">Streptomyces smaragdinus</name>
    <dbReference type="NCBI Taxonomy" id="2585196"/>
    <lineage>
        <taxon>Bacteria</taxon>
        <taxon>Bacillati</taxon>
        <taxon>Actinomycetota</taxon>
        <taxon>Actinomycetes</taxon>
        <taxon>Kitasatosporales</taxon>
        <taxon>Streptomycetaceae</taxon>
        <taxon>Streptomyces</taxon>
    </lineage>
</organism>
<proteinExistence type="predicted"/>
<dbReference type="Gene3D" id="3.30.1380.10">
    <property type="match status" value="1"/>
</dbReference>
<dbReference type="AlphaFoldDB" id="A0A7K0C976"/>
<dbReference type="Pfam" id="PF13539">
    <property type="entry name" value="Peptidase_M15_4"/>
    <property type="match status" value="1"/>
</dbReference>
<evidence type="ECO:0000313" key="2">
    <source>
        <dbReference type="EMBL" id="MQY10000.1"/>
    </source>
</evidence>
<protein>
    <recommendedName>
        <fullName evidence="1">Peptidase M15C domain-containing protein</fullName>
    </recommendedName>
</protein>
<name>A0A7K0C976_9ACTN</name>
<accession>A0A7K0C976</accession>
<dbReference type="GO" id="GO:0008233">
    <property type="term" value="F:peptidase activity"/>
    <property type="evidence" value="ECO:0007669"/>
    <property type="project" value="InterPro"/>
</dbReference>
<dbReference type="InterPro" id="IPR039561">
    <property type="entry name" value="Peptidase_M15C"/>
</dbReference>
<comment type="caution">
    <text evidence="2">The sequence shown here is derived from an EMBL/GenBank/DDBJ whole genome shotgun (WGS) entry which is preliminary data.</text>
</comment>
<sequence>MLAEGAWHDGCPAGRDELRRVTLTHWGFDGKPHRGTLVVNADVADSVTRIFARLLAERFPIRRMKPIEEYGGNDDASMRADNSSAFNCRRPGQANAPSAQSPHANGRAVDLNPMENPWKDLRCSCWQPSSSQQARTPGPGKILEGDAVWRAFRAEGWIWQDIKTPDYQHFDTGFPSVPFPGSQ</sequence>
<keyword evidence="3" id="KW-1185">Reference proteome</keyword>
<dbReference type="Proteomes" id="UP000466345">
    <property type="component" value="Unassembled WGS sequence"/>
</dbReference>
<gene>
    <name evidence="2" type="ORF">SRB5_01040</name>
</gene>
<dbReference type="EMBL" id="WEGJ01000001">
    <property type="protein sequence ID" value="MQY10000.1"/>
    <property type="molecule type" value="Genomic_DNA"/>
</dbReference>
<dbReference type="SUPFAM" id="SSF55166">
    <property type="entry name" value="Hedgehog/DD-peptidase"/>
    <property type="match status" value="1"/>
</dbReference>
<feature type="domain" description="Peptidase M15C" evidence="1">
    <location>
        <begin position="96"/>
        <end position="171"/>
    </location>
</feature>
<dbReference type="InterPro" id="IPR009045">
    <property type="entry name" value="Zn_M74/Hedgehog-like"/>
</dbReference>